<sequence>MNMQTGFGDGDGAMINRYISEMVDIMTPVMENSMILAAEYCKACGRDVILQEDMEYTTRYCAMYTVGQKIGSFFPDLYEEGDSEGEEEIEEVSADDCPKFTRYSGDDDKMLQINYAYDHWDDWEPQSPIESMLKNAINSNEHMGT</sequence>
<organismHost>
    <name type="scientific">Micromonas pusilla</name>
    <name type="common">Picoplanktonic green alga</name>
    <name type="synonym">Chromulina pusilla</name>
    <dbReference type="NCBI Taxonomy" id="38833"/>
</organismHost>
<dbReference type="EMBL" id="JF974320">
    <property type="protein sequence ID" value="AET84822.1"/>
    <property type="molecule type" value="Genomic_DNA"/>
</dbReference>
<protein>
    <submittedName>
        <fullName evidence="1">Uncharacterized protein</fullName>
    </submittedName>
</protein>
<dbReference type="Proteomes" id="UP000232710">
    <property type="component" value="Segment"/>
</dbReference>
<name>G9E5Z5_MPSP1</name>
<gene>
    <name evidence="1" type="ORF">MPXG_00024</name>
</gene>
<evidence type="ECO:0000313" key="1">
    <source>
        <dbReference type="EMBL" id="AET84822.1"/>
    </source>
</evidence>
<accession>G9E5Z5</accession>
<organism evidence="1 2">
    <name type="scientific">Micromonas pusilla virus SP1</name>
    <name type="common">MpV-SP1</name>
    <dbReference type="NCBI Taxonomy" id="373996"/>
    <lineage>
        <taxon>Viruses</taxon>
        <taxon>Varidnaviria</taxon>
        <taxon>Bamfordvirae</taxon>
        <taxon>Nucleocytoviricota</taxon>
        <taxon>Megaviricetes</taxon>
        <taxon>Algavirales</taxon>
        <taxon>Phycodnaviridae</taxon>
        <taxon>Prasinovirus</taxon>
        <taxon>Prasinovirus micromonas</taxon>
    </lineage>
</organism>
<reference evidence="1 2" key="1">
    <citation type="submission" date="2010-12" db="EMBL/GenBank/DDBJ databases">
        <title>The Genome Sequence of Micromonas pusilla virus SP1.</title>
        <authorList>
            <consortium name="The Broad Institute Genome Sequencing Platform"/>
            <person name="Henn M.R."/>
            <person name="Suttle C."/>
            <person name="Winget D."/>
            <person name="Chan A."/>
            <person name="Levin J."/>
            <person name="Malboeuf C."/>
            <person name="Casali M."/>
            <person name="Russ C."/>
            <person name="Lennon N."/>
            <person name="Chapman S.B."/>
            <person name="Erlich R."/>
            <person name="Young S.K."/>
            <person name="Yandava C."/>
            <person name="Zeng Q."/>
            <person name="Alvarado L."/>
            <person name="Anderson S."/>
            <person name="Berlin A."/>
            <person name="Chen Z."/>
            <person name="Freedman E."/>
            <person name="Gellesch M."/>
            <person name="Goldberg J."/>
            <person name="Green L."/>
            <person name="Griggs A."/>
            <person name="Gujja S."/>
            <person name="Heilman E.R."/>
            <person name="Heiman D."/>
            <person name="Hollinger A."/>
            <person name="Howarth C."/>
            <person name="Larson L."/>
            <person name="Mehta T."/>
            <person name="Pearson M."/>
            <person name="Roberts A."/>
            <person name="Ryan E."/>
            <person name="Saif S."/>
            <person name="Shea T."/>
            <person name="Shenoy N."/>
            <person name="Sisk P."/>
            <person name="Stolte C."/>
            <person name="Sykes S."/>
            <person name="White J."/>
            <person name="Haas B."/>
            <person name="Nusbaum C."/>
            <person name="Birren B."/>
        </authorList>
    </citation>
    <scope>NUCLEOTIDE SEQUENCE [LARGE SCALE GENOMIC DNA]</scope>
    <source>
        <strain evidence="1 2">SP1</strain>
    </source>
</reference>
<evidence type="ECO:0000313" key="2">
    <source>
        <dbReference type="Proteomes" id="UP000232710"/>
    </source>
</evidence>
<proteinExistence type="predicted"/>
<keyword evidence="2" id="KW-1185">Reference proteome</keyword>